<protein>
    <recommendedName>
        <fullName evidence="4">Transmembrane protein</fullName>
    </recommendedName>
</protein>
<feature type="region of interest" description="Disordered" evidence="1">
    <location>
        <begin position="128"/>
        <end position="151"/>
    </location>
</feature>
<evidence type="ECO:0008006" key="4">
    <source>
        <dbReference type="Google" id="ProtNLM"/>
    </source>
</evidence>
<evidence type="ECO:0000313" key="3">
    <source>
        <dbReference type="EMBL" id="CAE0279378.1"/>
    </source>
</evidence>
<dbReference type="AlphaFoldDB" id="A0A7S3GYR6"/>
<feature type="compositionally biased region" description="Polar residues" evidence="1">
    <location>
        <begin position="128"/>
        <end position="138"/>
    </location>
</feature>
<feature type="transmembrane region" description="Helical" evidence="2">
    <location>
        <begin position="21"/>
        <end position="42"/>
    </location>
</feature>
<keyword evidence="2" id="KW-0812">Transmembrane</keyword>
<feature type="transmembrane region" description="Helical" evidence="2">
    <location>
        <begin position="62"/>
        <end position="90"/>
    </location>
</feature>
<sequence length="151" mass="16364">MNADSLSLKSRVFYERVRTKMAVSLFFSSLSLVALGFCSAYGGQSDSANYYRKNATGDGREAYQALVGGYGFACFCFFTAFAILVAAAFYTSPVVSGSNAEKSMARNNPHELQENAYNDFVANPIVQGSTTTKPTSPMRTHASVLTEEDDV</sequence>
<proteinExistence type="predicted"/>
<accession>A0A7S3GYR6</accession>
<keyword evidence="2" id="KW-0472">Membrane</keyword>
<keyword evidence="2" id="KW-1133">Transmembrane helix</keyword>
<organism evidence="3">
    <name type="scientific">Spumella elongata</name>
    <dbReference type="NCBI Taxonomy" id="89044"/>
    <lineage>
        <taxon>Eukaryota</taxon>
        <taxon>Sar</taxon>
        <taxon>Stramenopiles</taxon>
        <taxon>Ochrophyta</taxon>
        <taxon>Chrysophyceae</taxon>
        <taxon>Chromulinales</taxon>
        <taxon>Chromulinaceae</taxon>
        <taxon>Spumella</taxon>
    </lineage>
</organism>
<reference evidence="3" key="1">
    <citation type="submission" date="2021-01" db="EMBL/GenBank/DDBJ databases">
        <authorList>
            <person name="Corre E."/>
            <person name="Pelletier E."/>
            <person name="Niang G."/>
            <person name="Scheremetjew M."/>
            <person name="Finn R."/>
            <person name="Kale V."/>
            <person name="Holt S."/>
            <person name="Cochrane G."/>
            <person name="Meng A."/>
            <person name="Brown T."/>
            <person name="Cohen L."/>
        </authorList>
    </citation>
    <scope>NUCLEOTIDE SEQUENCE</scope>
    <source>
        <strain evidence="3">CCAP 955/1</strain>
    </source>
</reference>
<dbReference type="EMBL" id="HBIC01016260">
    <property type="protein sequence ID" value="CAE0279378.1"/>
    <property type="molecule type" value="Transcribed_RNA"/>
</dbReference>
<evidence type="ECO:0000256" key="2">
    <source>
        <dbReference type="SAM" id="Phobius"/>
    </source>
</evidence>
<evidence type="ECO:0000256" key="1">
    <source>
        <dbReference type="SAM" id="MobiDB-lite"/>
    </source>
</evidence>
<name>A0A7S3GYR6_9STRA</name>
<gene>
    <name evidence="3" type="ORF">SELO1098_LOCUS8211</name>
</gene>